<gene>
    <name evidence="3" type="ORF">GCM10022200_06180</name>
</gene>
<keyword evidence="4" id="KW-1185">Reference proteome</keyword>
<name>A0ABP7A807_9MICO</name>
<evidence type="ECO:0000313" key="4">
    <source>
        <dbReference type="Proteomes" id="UP001501697"/>
    </source>
</evidence>
<dbReference type="Proteomes" id="UP001501697">
    <property type="component" value="Unassembled WGS sequence"/>
</dbReference>
<feature type="chain" id="PRO_5047319101" description="DUF6993 domain-containing protein" evidence="1">
    <location>
        <begin position="23"/>
        <end position="171"/>
    </location>
</feature>
<accession>A0ABP7A807</accession>
<reference evidence="4" key="1">
    <citation type="journal article" date="2019" name="Int. J. Syst. Evol. Microbiol.">
        <title>The Global Catalogue of Microorganisms (GCM) 10K type strain sequencing project: providing services to taxonomists for standard genome sequencing and annotation.</title>
        <authorList>
            <consortium name="The Broad Institute Genomics Platform"/>
            <consortium name="The Broad Institute Genome Sequencing Center for Infectious Disease"/>
            <person name="Wu L."/>
            <person name="Ma J."/>
        </authorList>
    </citation>
    <scope>NUCLEOTIDE SEQUENCE [LARGE SCALE GENOMIC DNA]</scope>
    <source>
        <strain evidence="4">JCM 16544</strain>
    </source>
</reference>
<feature type="signal peptide" evidence="1">
    <location>
        <begin position="1"/>
        <end position="22"/>
    </location>
</feature>
<protein>
    <recommendedName>
        <fullName evidence="2">DUF6993 domain-containing protein</fullName>
    </recommendedName>
</protein>
<proteinExistence type="predicted"/>
<evidence type="ECO:0000313" key="3">
    <source>
        <dbReference type="EMBL" id="GAA3626580.1"/>
    </source>
</evidence>
<comment type="caution">
    <text evidence="3">The sequence shown here is derived from an EMBL/GenBank/DDBJ whole genome shotgun (WGS) entry which is preliminary data.</text>
</comment>
<organism evidence="3 4">
    <name type="scientific">Microbacterium awajiense</name>
    <dbReference type="NCBI Taxonomy" id="415214"/>
    <lineage>
        <taxon>Bacteria</taxon>
        <taxon>Bacillati</taxon>
        <taxon>Actinomycetota</taxon>
        <taxon>Actinomycetes</taxon>
        <taxon>Micrococcales</taxon>
        <taxon>Microbacteriaceae</taxon>
        <taxon>Microbacterium</taxon>
    </lineage>
</organism>
<evidence type="ECO:0000259" key="2">
    <source>
        <dbReference type="Pfam" id="PF22504"/>
    </source>
</evidence>
<evidence type="ECO:0000256" key="1">
    <source>
        <dbReference type="SAM" id="SignalP"/>
    </source>
</evidence>
<dbReference type="InterPro" id="IPR054262">
    <property type="entry name" value="DUF6993"/>
</dbReference>
<dbReference type="Pfam" id="PF22504">
    <property type="entry name" value="DUF6993"/>
    <property type="match status" value="1"/>
</dbReference>
<keyword evidence="1" id="KW-0732">Signal</keyword>
<feature type="domain" description="DUF6993" evidence="2">
    <location>
        <begin position="83"/>
        <end position="165"/>
    </location>
</feature>
<dbReference type="RefSeq" id="WP_344736398.1">
    <property type="nucleotide sequence ID" value="NZ_BAAAYU010000001.1"/>
</dbReference>
<dbReference type="PROSITE" id="PS51257">
    <property type="entry name" value="PROKAR_LIPOPROTEIN"/>
    <property type="match status" value="1"/>
</dbReference>
<sequence length="171" mass="17116">MSSRLPAALRAGQVGLTVVALAAVSSLTGCVGDGALTPTTADASPTVVSSASPGAPSAPPVVVLMPEGSAADNLPVFAAAVDTVWDSDARLRGGAYVEALVAAGFRRVDMERTADLSTVGAPAESIQFSVQWAGECLIGQVGPGFEAPVTIVAPLLDEGRCLIGATVEIEQ</sequence>
<dbReference type="EMBL" id="BAAAYU010000001">
    <property type="protein sequence ID" value="GAA3626580.1"/>
    <property type="molecule type" value="Genomic_DNA"/>
</dbReference>